<dbReference type="GO" id="GO:0006508">
    <property type="term" value="P:proteolysis"/>
    <property type="evidence" value="ECO:0007669"/>
    <property type="project" value="UniProtKB-KW"/>
</dbReference>
<dbReference type="SUPFAM" id="SSF54001">
    <property type="entry name" value="Cysteine proteinases"/>
    <property type="match status" value="1"/>
</dbReference>
<feature type="domain" description="Calpain catalytic" evidence="8">
    <location>
        <begin position="1"/>
        <end position="304"/>
    </location>
</feature>
<evidence type="ECO:0000256" key="3">
    <source>
        <dbReference type="ARBA" id="ARBA00022801"/>
    </source>
</evidence>
<evidence type="ECO:0000256" key="6">
    <source>
        <dbReference type="PROSITE-ProRule" id="PRU00239"/>
    </source>
</evidence>
<dbReference type="Gene3D" id="2.60.120.380">
    <property type="match status" value="1"/>
</dbReference>
<dbReference type="InterPro" id="IPR036213">
    <property type="entry name" value="Calpain_III_sf"/>
</dbReference>
<dbReference type="InterPro" id="IPR038765">
    <property type="entry name" value="Papain-like_cys_pep_sf"/>
</dbReference>
<sequence>MNDHGLYRIRLFLDGKWCNILIDDRFPCHLDRSLKVIKTASKAKTKWYEVIERPPEQIEPKRPDEDDDVRFIPFPQYCRSKSGSVLWAMLIEKAYAKYLGCYEALEGGHVHTALVDLTGGFSQIYSLRDDVELVASGALWNKLKEYANKNALLAAGSPARDVEGNETEEDGVMSMDENGIIHGHAYAIVKVTEEHDYSGHHQLLQLRDPWGVAQWSGAWSRYDNKRWTRRMQKRLNYRPEGGDIQGSSRFLPPWSRKNRNSRDLDNGVSEKAKEEQDNNEEGTFWISLNDFVRHFKWLYGCQLFNKDEWIHHSVEGAWIGQTAGGPPNQADARFNPQFTLKFEPAAKSSGNNNILLFISITNLTSTEEIVMRERRLEESENDSTNSSEDGFGNEKQAIKQINYNRTYPFMSLLLLDIGGKALDSHLVASQVVASTGKFKDTRELSLETKLPRTTDKTYTLFPSLYPKGEEGRFLINVYSSVPFNLQRLTTHP</sequence>
<keyword evidence="2" id="KW-0645">Protease</keyword>
<dbReference type="GO" id="GO:0004198">
    <property type="term" value="F:calcium-dependent cysteine-type endopeptidase activity"/>
    <property type="evidence" value="ECO:0007669"/>
    <property type="project" value="InterPro"/>
</dbReference>
<dbReference type="InterPro" id="IPR001300">
    <property type="entry name" value="Peptidase_C2_calpain_cat"/>
</dbReference>
<dbReference type="PANTHER" id="PTHR10183:SF379">
    <property type="entry name" value="CALPAIN-5"/>
    <property type="match status" value="1"/>
</dbReference>
<gene>
    <name evidence="9" type="ORF">ASTO00021_LOCUS9780</name>
</gene>
<dbReference type="Gene3D" id="3.90.70.10">
    <property type="entry name" value="Cysteine proteinases"/>
    <property type="match status" value="1"/>
</dbReference>
<proteinExistence type="inferred from homology"/>
<feature type="region of interest" description="Disordered" evidence="7">
    <location>
        <begin position="374"/>
        <end position="393"/>
    </location>
</feature>
<reference evidence="9" key="1">
    <citation type="submission" date="2021-01" db="EMBL/GenBank/DDBJ databases">
        <authorList>
            <person name="Corre E."/>
            <person name="Pelletier E."/>
            <person name="Niang G."/>
            <person name="Scheremetjew M."/>
            <person name="Finn R."/>
            <person name="Kale V."/>
            <person name="Holt S."/>
            <person name="Cochrane G."/>
            <person name="Meng A."/>
            <person name="Brown T."/>
            <person name="Cohen L."/>
        </authorList>
    </citation>
    <scope>NUCLEOTIDE SEQUENCE</scope>
    <source>
        <strain evidence="9">GSBS06</strain>
    </source>
</reference>
<dbReference type="SUPFAM" id="SSF49758">
    <property type="entry name" value="Calpain large subunit, middle domain (domain III)"/>
    <property type="match status" value="1"/>
</dbReference>
<dbReference type="Pfam" id="PF00648">
    <property type="entry name" value="Peptidase_C2"/>
    <property type="match status" value="1"/>
</dbReference>
<comment type="caution">
    <text evidence="6">Lacks conserved residue(s) required for the propagation of feature annotation.</text>
</comment>
<dbReference type="PROSITE" id="PS50203">
    <property type="entry name" value="CALPAIN_CAT"/>
    <property type="match status" value="1"/>
</dbReference>
<keyword evidence="4" id="KW-0788">Thiol protease</keyword>
<dbReference type="PANTHER" id="PTHR10183">
    <property type="entry name" value="CALPAIN"/>
    <property type="match status" value="1"/>
</dbReference>
<feature type="region of interest" description="Disordered" evidence="7">
    <location>
        <begin position="238"/>
        <end position="276"/>
    </location>
</feature>
<dbReference type="InterPro" id="IPR022684">
    <property type="entry name" value="Calpain_cysteine_protease"/>
</dbReference>
<dbReference type="AlphaFoldDB" id="A0A7S3LR08"/>
<accession>A0A7S3LR08</accession>
<name>A0A7S3LR08_9STRA</name>
<dbReference type="Pfam" id="PF01067">
    <property type="entry name" value="Calpain_III"/>
    <property type="match status" value="1"/>
</dbReference>
<keyword evidence="3" id="KW-0378">Hydrolase</keyword>
<evidence type="ECO:0000256" key="5">
    <source>
        <dbReference type="PIRSR" id="PIRSR622684-1"/>
    </source>
</evidence>
<feature type="compositionally biased region" description="Basic and acidic residues" evidence="7">
    <location>
        <begin position="260"/>
        <end position="276"/>
    </location>
</feature>
<evidence type="ECO:0000313" key="9">
    <source>
        <dbReference type="EMBL" id="CAE0439586.1"/>
    </source>
</evidence>
<dbReference type="InterPro" id="IPR022683">
    <property type="entry name" value="Calpain_III"/>
</dbReference>
<evidence type="ECO:0000256" key="2">
    <source>
        <dbReference type="ARBA" id="ARBA00022670"/>
    </source>
</evidence>
<comment type="similarity">
    <text evidence="1">Belongs to the peptidase C2 family.</text>
</comment>
<protein>
    <recommendedName>
        <fullName evidence="8">Calpain catalytic domain-containing protein</fullName>
    </recommendedName>
</protein>
<evidence type="ECO:0000256" key="1">
    <source>
        <dbReference type="ARBA" id="ARBA00007623"/>
    </source>
</evidence>
<evidence type="ECO:0000259" key="8">
    <source>
        <dbReference type="PROSITE" id="PS50203"/>
    </source>
</evidence>
<dbReference type="EMBL" id="HBIN01012968">
    <property type="protein sequence ID" value="CAE0439586.1"/>
    <property type="molecule type" value="Transcribed_RNA"/>
</dbReference>
<evidence type="ECO:0000256" key="7">
    <source>
        <dbReference type="SAM" id="MobiDB-lite"/>
    </source>
</evidence>
<organism evidence="9">
    <name type="scientific">Aplanochytrium stocchinoi</name>
    <dbReference type="NCBI Taxonomy" id="215587"/>
    <lineage>
        <taxon>Eukaryota</taxon>
        <taxon>Sar</taxon>
        <taxon>Stramenopiles</taxon>
        <taxon>Bigyra</taxon>
        <taxon>Labyrinthulomycetes</taxon>
        <taxon>Thraustochytrida</taxon>
        <taxon>Thraustochytriidae</taxon>
        <taxon>Aplanochytrium</taxon>
    </lineage>
</organism>
<dbReference type="SMART" id="SM00720">
    <property type="entry name" value="calpain_III"/>
    <property type="match status" value="1"/>
</dbReference>
<dbReference type="InterPro" id="IPR022682">
    <property type="entry name" value="Calpain_domain_III"/>
</dbReference>
<dbReference type="SMART" id="SM00230">
    <property type="entry name" value="CysPc"/>
    <property type="match status" value="1"/>
</dbReference>
<feature type="active site" evidence="5">
    <location>
        <position position="184"/>
    </location>
</feature>
<evidence type="ECO:0000256" key="4">
    <source>
        <dbReference type="ARBA" id="ARBA00022807"/>
    </source>
</evidence>